<evidence type="ECO:0000256" key="4">
    <source>
        <dbReference type="ARBA" id="ARBA00022723"/>
    </source>
</evidence>
<comment type="catalytic activity">
    <reaction evidence="10 11">
        <text>GTP + 4 H2O = 2,5-diamino-6-hydroxy-4-(5-phosphoribosylamino)-pyrimidine + formate + 2 phosphate + 3 H(+)</text>
        <dbReference type="Rhea" id="RHEA:23704"/>
        <dbReference type="ChEBI" id="CHEBI:15377"/>
        <dbReference type="ChEBI" id="CHEBI:15378"/>
        <dbReference type="ChEBI" id="CHEBI:15740"/>
        <dbReference type="ChEBI" id="CHEBI:37565"/>
        <dbReference type="ChEBI" id="CHEBI:43474"/>
        <dbReference type="ChEBI" id="CHEBI:58614"/>
        <dbReference type="EC" id="3.5.4.25"/>
    </reaction>
</comment>
<evidence type="ECO:0000259" key="12">
    <source>
        <dbReference type="Pfam" id="PF00925"/>
    </source>
</evidence>
<comment type="caution">
    <text evidence="13">The sequence shown here is derived from an EMBL/GenBank/DDBJ whole genome shotgun (WGS) entry which is preliminary data.</text>
</comment>
<dbReference type="NCBIfam" id="NF001591">
    <property type="entry name" value="PRK00393.1"/>
    <property type="match status" value="1"/>
</dbReference>
<name>A0A8J7CVQ3_9PROT</name>
<dbReference type="GO" id="GO:0005829">
    <property type="term" value="C:cytosol"/>
    <property type="evidence" value="ECO:0007669"/>
    <property type="project" value="TreeGrafter"/>
</dbReference>
<dbReference type="HAMAP" id="MF_00179">
    <property type="entry name" value="RibA"/>
    <property type="match status" value="1"/>
</dbReference>
<dbReference type="InterPro" id="IPR032677">
    <property type="entry name" value="GTP_cyclohydro_II"/>
</dbReference>
<keyword evidence="5 11" id="KW-0547">Nucleotide-binding</keyword>
<protein>
    <recommendedName>
        <fullName evidence="11">GTP cyclohydrolase-2</fullName>
        <ecNumber evidence="11">3.5.4.25</ecNumber>
    </recommendedName>
    <alternativeName>
        <fullName evidence="11">GTP cyclohydrolase II</fullName>
    </alternativeName>
</protein>
<feature type="binding site" evidence="11">
    <location>
        <position position="259"/>
    </location>
    <ligand>
        <name>Zn(2+)</name>
        <dbReference type="ChEBI" id="CHEBI:29105"/>
        <note>catalytic</note>
    </ligand>
</feature>
<feature type="binding site" evidence="11">
    <location>
        <begin position="243"/>
        <end position="247"/>
    </location>
    <ligand>
        <name>GTP</name>
        <dbReference type="ChEBI" id="CHEBI:37565"/>
    </ligand>
</feature>
<dbReference type="Proteomes" id="UP000631034">
    <property type="component" value="Unassembled WGS sequence"/>
</dbReference>
<evidence type="ECO:0000256" key="6">
    <source>
        <dbReference type="ARBA" id="ARBA00022801"/>
    </source>
</evidence>
<dbReference type="RefSeq" id="WP_192533429.1">
    <property type="nucleotide sequence ID" value="NZ_JACZHT010000001.1"/>
</dbReference>
<feature type="binding site" evidence="11">
    <location>
        <position position="264"/>
    </location>
    <ligand>
        <name>GTP</name>
        <dbReference type="ChEBI" id="CHEBI:37565"/>
    </ligand>
</feature>
<evidence type="ECO:0000256" key="1">
    <source>
        <dbReference type="ARBA" id="ARBA00004853"/>
    </source>
</evidence>
<sequence>MLSVYFQEDGLTLSPEGHALLARVGRGIAQVRTGLPIRIQGQAPDDVLWAVSVEFFAPLAADGGSSRGWAIAMSGRRFRALGLEAPPGTEDAEAFLLKIAPGAPEAVFGVLGDPTYRSGPSCPLAPFLEDVRGVAADSAALGAVRLAKAARLLPTVAVVAEPPVVPGLLADPSQDGFPVIRAEDMAVHPSVQAESLACVGEARVPLFDAENTRVKAFRPADGGLEHLAIVIGTLETDKPVLVRLHSECLTGDLLGSLRCDCGQQLRGAMRTMDQEGAGVVLYLAQEGRGIGLVNKLRAYRLQDEGLDTLDANEQLGFEDDERLYLPAAVMLRALGIRSVRLLTNNPLKVDALRAHGVDVVERVPHAFAPNPHNRAYLETKAKRGGHLL</sequence>
<dbReference type="GO" id="GO:0005525">
    <property type="term" value="F:GTP binding"/>
    <property type="evidence" value="ECO:0007669"/>
    <property type="project" value="UniProtKB-KW"/>
</dbReference>
<keyword evidence="8 11" id="KW-0342">GTP-binding</keyword>
<feature type="binding site" evidence="11">
    <location>
        <position position="248"/>
    </location>
    <ligand>
        <name>Zn(2+)</name>
        <dbReference type="ChEBI" id="CHEBI:29105"/>
        <note>catalytic</note>
    </ligand>
</feature>
<feature type="active site" description="Nucleophile" evidence="11">
    <location>
        <position position="322"/>
    </location>
</feature>
<evidence type="ECO:0000256" key="8">
    <source>
        <dbReference type="ARBA" id="ARBA00023134"/>
    </source>
</evidence>
<evidence type="ECO:0000256" key="7">
    <source>
        <dbReference type="ARBA" id="ARBA00022833"/>
    </source>
</evidence>
<comment type="function">
    <text evidence="9 11">Catalyzes the conversion of GTP to 2,5-diamino-6-ribosylamino-4(3H)-pyrimidinone 5'-phosphate (DARP), formate and pyrophosphate.</text>
</comment>
<dbReference type="InterPro" id="IPR036144">
    <property type="entry name" value="RibA-like_sf"/>
</dbReference>
<dbReference type="GO" id="GO:0003935">
    <property type="term" value="F:GTP cyclohydrolase II activity"/>
    <property type="evidence" value="ECO:0007669"/>
    <property type="project" value="UniProtKB-UniRule"/>
</dbReference>
<evidence type="ECO:0000256" key="9">
    <source>
        <dbReference type="ARBA" id="ARBA00043932"/>
    </source>
</evidence>
<dbReference type="Gene3D" id="3.40.50.10990">
    <property type="entry name" value="GTP cyclohydrolase II"/>
    <property type="match status" value="1"/>
</dbReference>
<dbReference type="PANTHER" id="PTHR21327">
    <property type="entry name" value="GTP CYCLOHYDROLASE II-RELATED"/>
    <property type="match status" value="1"/>
</dbReference>
<dbReference type="EMBL" id="JACZHT010000001">
    <property type="protein sequence ID" value="MBE1236571.1"/>
    <property type="molecule type" value="Genomic_DNA"/>
</dbReference>
<feature type="binding site" evidence="11">
    <location>
        <position position="348"/>
    </location>
    <ligand>
        <name>GTP</name>
        <dbReference type="ChEBI" id="CHEBI:37565"/>
    </ligand>
</feature>
<dbReference type="InterPro" id="IPR000926">
    <property type="entry name" value="RibA"/>
</dbReference>
<dbReference type="AlphaFoldDB" id="A0A8J7CVQ3"/>
<evidence type="ECO:0000256" key="10">
    <source>
        <dbReference type="ARBA" id="ARBA00049295"/>
    </source>
</evidence>
<dbReference type="FunFam" id="3.40.50.10990:FF:000001">
    <property type="entry name" value="Riboflavin biosynthesis protein RibBA"/>
    <property type="match status" value="1"/>
</dbReference>
<evidence type="ECO:0000256" key="2">
    <source>
        <dbReference type="ARBA" id="ARBA00005520"/>
    </source>
</evidence>
<reference evidence="13" key="1">
    <citation type="submission" date="2020-10" db="EMBL/GenBank/DDBJ databases">
        <title>Genome sequence of the unusual species of purple photosynthetic bacteria, Phaeovibrio sulfidiphilus DSM 23193, type strain.</title>
        <authorList>
            <person name="Kyndt J.A."/>
            <person name="Meyer T.E."/>
        </authorList>
    </citation>
    <scope>NUCLEOTIDE SEQUENCE</scope>
    <source>
        <strain evidence="13">DSM 23193</strain>
    </source>
</reference>
<dbReference type="SUPFAM" id="SSF142695">
    <property type="entry name" value="RibA-like"/>
    <property type="match status" value="1"/>
</dbReference>
<dbReference type="UniPathway" id="UPA00275">
    <property type="reaction ID" value="UER00400"/>
</dbReference>
<feature type="binding site" evidence="11">
    <location>
        <position position="343"/>
    </location>
    <ligand>
        <name>GTP</name>
        <dbReference type="ChEBI" id="CHEBI:37565"/>
    </ligand>
</feature>
<feature type="domain" description="GTP cyclohydrolase II" evidence="12">
    <location>
        <begin position="201"/>
        <end position="364"/>
    </location>
</feature>
<comment type="similarity">
    <text evidence="2">In the N-terminal section; belongs to the DHBP synthase family.</text>
</comment>
<dbReference type="NCBIfam" id="TIGR00505">
    <property type="entry name" value="ribA"/>
    <property type="match status" value="1"/>
</dbReference>
<dbReference type="EC" id="3.5.4.25" evidence="11"/>
<dbReference type="GO" id="GO:0009231">
    <property type="term" value="P:riboflavin biosynthetic process"/>
    <property type="evidence" value="ECO:0007669"/>
    <property type="project" value="UniProtKB-UniRule"/>
</dbReference>
<comment type="similarity">
    <text evidence="11">Belongs to the GTP cyclohydrolase II family.</text>
</comment>
<feature type="binding site" evidence="11">
    <location>
        <position position="308"/>
    </location>
    <ligand>
        <name>GTP</name>
        <dbReference type="ChEBI" id="CHEBI:37565"/>
    </ligand>
</feature>
<dbReference type="CDD" id="cd00641">
    <property type="entry name" value="GTP_cyclohydro2"/>
    <property type="match status" value="1"/>
</dbReference>
<dbReference type="PANTHER" id="PTHR21327:SF18">
    <property type="entry name" value="3,4-DIHYDROXY-2-BUTANONE 4-PHOSPHATE SYNTHASE"/>
    <property type="match status" value="1"/>
</dbReference>
<feature type="active site" description="Proton acceptor" evidence="11">
    <location>
        <position position="320"/>
    </location>
</feature>
<keyword evidence="7 11" id="KW-0862">Zinc</keyword>
<evidence type="ECO:0000313" key="14">
    <source>
        <dbReference type="Proteomes" id="UP000631034"/>
    </source>
</evidence>
<keyword evidence="6 11" id="KW-0378">Hydrolase</keyword>
<organism evidence="13 14">
    <name type="scientific">Phaeovibrio sulfidiphilus</name>
    <dbReference type="NCBI Taxonomy" id="1220600"/>
    <lineage>
        <taxon>Bacteria</taxon>
        <taxon>Pseudomonadati</taxon>
        <taxon>Pseudomonadota</taxon>
        <taxon>Alphaproteobacteria</taxon>
        <taxon>Rhodospirillales</taxon>
        <taxon>Rhodospirillaceae</taxon>
        <taxon>Phaeovibrio</taxon>
    </lineage>
</organism>
<comment type="pathway">
    <text evidence="1 11">Cofactor biosynthesis; riboflavin biosynthesis; 5-amino-6-(D-ribitylamino)uracil from GTP: step 1/4.</text>
</comment>
<dbReference type="GO" id="GO:0008270">
    <property type="term" value="F:zinc ion binding"/>
    <property type="evidence" value="ECO:0007669"/>
    <property type="project" value="UniProtKB-UniRule"/>
</dbReference>
<feature type="binding site" evidence="11">
    <location>
        <begin position="286"/>
        <end position="288"/>
    </location>
    <ligand>
        <name>GTP</name>
        <dbReference type="ChEBI" id="CHEBI:37565"/>
    </ligand>
</feature>
<accession>A0A8J7CVQ3</accession>
<evidence type="ECO:0000313" key="13">
    <source>
        <dbReference type="EMBL" id="MBE1236571.1"/>
    </source>
</evidence>
<keyword evidence="4 11" id="KW-0479">Metal-binding</keyword>
<keyword evidence="3 11" id="KW-0686">Riboflavin biosynthesis</keyword>
<comment type="cofactor">
    <cofactor evidence="11">
        <name>Zn(2+)</name>
        <dbReference type="ChEBI" id="CHEBI:29105"/>
    </cofactor>
    <text evidence="11">Binds 1 zinc ion per subunit.</text>
</comment>
<proteinExistence type="inferred from homology"/>
<feature type="binding site" evidence="11">
    <location>
        <position position="261"/>
    </location>
    <ligand>
        <name>Zn(2+)</name>
        <dbReference type="ChEBI" id="CHEBI:29105"/>
        <note>catalytic</note>
    </ligand>
</feature>
<evidence type="ECO:0000256" key="5">
    <source>
        <dbReference type="ARBA" id="ARBA00022741"/>
    </source>
</evidence>
<evidence type="ECO:0000256" key="3">
    <source>
        <dbReference type="ARBA" id="ARBA00022619"/>
    </source>
</evidence>
<evidence type="ECO:0000256" key="11">
    <source>
        <dbReference type="HAMAP-Rule" id="MF_00179"/>
    </source>
</evidence>
<keyword evidence="14" id="KW-1185">Reference proteome</keyword>
<gene>
    <name evidence="11 13" type="primary">ribA</name>
    <name evidence="13" type="ORF">IHV25_02745</name>
</gene>
<dbReference type="Pfam" id="PF00925">
    <property type="entry name" value="GTP_cyclohydro2"/>
    <property type="match status" value="1"/>
</dbReference>